<evidence type="ECO:0000313" key="2">
    <source>
        <dbReference type="Proteomes" id="UP001194696"/>
    </source>
</evidence>
<evidence type="ECO:0000313" key="1">
    <source>
        <dbReference type="EMBL" id="KAG0275924.1"/>
    </source>
</evidence>
<proteinExistence type="predicted"/>
<feature type="non-terminal residue" evidence="1">
    <location>
        <position position="388"/>
    </location>
</feature>
<gene>
    <name evidence="1" type="ORF">BGZ96_003555</name>
</gene>
<dbReference type="Proteomes" id="UP001194696">
    <property type="component" value="Unassembled WGS sequence"/>
</dbReference>
<evidence type="ECO:0008006" key="3">
    <source>
        <dbReference type="Google" id="ProtNLM"/>
    </source>
</evidence>
<organism evidence="1 2">
    <name type="scientific">Linnemannia gamsii</name>
    <dbReference type="NCBI Taxonomy" id="64522"/>
    <lineage>
        <taxon>Eukaryota</taxon>
        <taxon>Fungi</taxon>
        <taxon>Fungi incertae sedis</taxon>
        <taxon>Mucoromycota</taxon>
        <taxon>Mortierellomycotina</taxon>
        <taxon>Mortierellomycetes</taxon>
        <taxon>Mortierellales</taxon>
        <taxon>Mortierellaceae</taxon>
        <taxon>Linnemannia</taxon>
    </lineage>
</organism>
<feature type="non-terminal residue" evidence="1">
    <location>
        <position position="1"/>
    </location>
</feature>
<dbReference type="EMBL" id="JAAAIM010001776">
    <property type="protein sequence ID" value="KAG0275924.1"/>
    <property type="molecule type" value="Genomic_DNA"/>
</dbReference>
<sequence>IQYDLGSSEGGDEDDPTALRRTRAVDESLVPSSIFFQLPGVTYTYHLSLHHALYFTQVCWHLVIDNISTLRSLRFMKPSFRTLLRLAPPVMTKDYPYLREDSMRFLVRVLEGMEGRLEELQLGTLAEDFLLQFVGRPRGLGWGIGEGGGGDGGRETFLENVKSLHYSVIPGSALYTLLNPPVSSSNDDNYNSTDSINQDIGAHMIYKHSNIVVNSHNINTTVQKLTLHSSISVPCLRDLLVAFPNLQELEGGNHSEWSYRDYGSTEINFDGVITSNIKHLTGLTTQWRAFWYNIQMPLLKTMGPKVMLGNVQDLMYVLQECPELEKLEVEELGGVDDGLAVNFVKLYTFRDMEHTGAKGGRGRGRGGGGTEESLSWPAFDCALGSVSK</sequence>
<accession>A0ABQ7JJ49</accession>
<keyword evidence="2" id="KW-1185">Reference proteome</keyword>
<comment type="caution">
    <text evidence="1">The sequence shown here is derived from an EMBL/GenBank/DDBJ whole genome shotgun (WGS) entry which is preliminary data.</text>
</comment>
<name>A0ABQ7JJ49_9FUNG</name>
<protein>
    <recommendedName>
        <fullName evidence="3">F-box protein</fullName>
    </recommendedName>
</protein>
<reference evidence="1 2" key="1">
    <citation type="journal article" date="2020" name="Fungal Divers.">
        <title>Resolving the Mortierellaceae phylogeny through synthesis of multi-gene phylogenetics and phylogenomics.</title>
        <authorList>
            <person name="Vandepol N."/>
            <person name="Liber J."/>
            <person name="Desiro A."/>
            <person name="Na H."/>
            <person name="Kennedy M."/>
            <person name="Barry K."/>
            <person name="Grigoriev I.V."/>
            <person name="Miller A.N."/>
            <person name="O'Donnell K."/>
            <person name="Stajich J.E."/>
            <person name="Bonito G."/>
        </authorList>
    </citation>
    <scope>NUCLEOTIDE SEQUENCE [LARGE SCALE GENOMIC DNA]</scope>
    <source>
        <strain evidence="1 2">AD045</strain>
    </source>
</reference>